<evidence type="ECO:0000313" key="2">
    <source>
        <dbReference type="EMBL" id="KCZ94692.1"/>
    </source>
</evidence>
<dbReference type="AlphaFoldDB" id="A0A059FVQ8"/>
<organism evidence="2 3">
    <name type="scientific">Hyphomonas johnsonii MHS-2</name>
    <dbReference type="NCBI Taxonomy" id="1280950"/>
    <lineage>
        <taxon>Bacteria</taxon>
        <taxon>Pseudomonadati</taxon>
        <taxon>Pseudomonadota</taxon>
        <taxon>Alphaproteobacteria</taxon>
        <taxon>Hyphomonadales</taxon>
        <taxon>Hyphomonadaceae</taxon>
        <taxon>Hyphomonas</taxon>
    </lineage>
</organism>
<dbReference type="RefSeq" id="WP_156945416.1">
    <property type="nucleotide sequence ID" value="NZ_ARYK01000001.1"/>
</dbReference>
<dbReference type="EMBL" id="ARYK01000001">
    <property type="protein sequence ID" value="KCZ94692.1"/>
    <property type="molecule type" value="Genomic_DNA"/>
</dbReference>
<name>A0A059FVQ8_9PROT</name>
<proteinExistence type="predicted"/>
<gene>
    <name evidence="2" type="ORF">HJO_04930</name>
</gene>
<dbReference type="OrthoDB" id="9965715at2"/>
<keyword evidence="3" id="KW-1185">Reference proteome</keyword>
<feature type="region of interest" description="Disordered" evidence="1">
    <location>
        <begin position="1"/>
        <end position="48"/>
    </location>
</feature>
<accession>A0A059FVQ8</accession>
<dbReference type="Proteomes" id="UP000025171">
    <property type="component" value="Unassembled WGS sequence"/>
</dbReference>
<evidence type="ECO:0000256" key="1">
    <source>
        <dbReference type="SAM" id="MobiDB-lite"/>
    </source>
</evidence>
<protein>
    <recommendedName>
        <fullName evidence="4">Alkaline proteinase inhibitor/ Outer membrane lipoprotein Omp19 domain-containing protein</fullName>
    </recommendedName>
</protein>
<evidence type="ECO:0000313" key="3">
    <source>
        <dbReference type="Proteomes" id="UP000025171"/>
    </source>
</evidence>
<reference evidence="2 3" key="1">
    <citation type="journal article" date="2014" name="Antonie Van Leeuwenhoek">
        <title>Hyphomonas beringensis sp. nov. and Hyphomonas chukchiensis sp. nov., isolated from surface seawater of the Bering Sea and Chukchi Sea.</title>
        <authorList>
            <person name="Li C."/>
            <person name="Lai Q."/>
            <person name="Li G."/>
            <person name="Dong C."/>
            <person name="Wang J."/>
            <person name="Liao Y."/>
            <person name="Shao Z."/>
        </authorList>
    </citation>
    <scope>NUCLEOTIDE SEQUENCE [LARGE SCALE GENOMIC DNA]</scope>
    <source>
        <strain evidence="2 3">MHS-2</strain>
    </source>
</reference>
<evidence type="ECO:0008006" key="4">
    <source>
        <dbReference type="Google" id="ProtNLM"/>
    </source>
</evidence>
<sequence length="151" mass="15723">MLAAPVTGQETEQDDLATTSTNVPEAASRDALTPGLSSPGPSVPIGGISTDLAPATITGEWTIVSDGAAQTANVRLLQRSGTATGDVDLLSDWPFNSEPPKTWIYLGFGQLTLVDQHGVAAWSGQSENGDTLVGAFSGKTTKSRLVREQVR</sequence>
<comment type="caution">
    <text evidence="2">The sequence shown here is derived from an EMBL/GenBank/DDBJ whole genome shotgun (WGS) entry which is preliminary data.</text>
</comment>